<protein>
    <recommendedName>
        <fullName evidence="2">C2 domain-containing protein</fullName>
    </recommendedName>
</protein>
<dbReference type="GO" id="GO:0098831">
    <property type="term" value="C:presynaptic active zone cytoplasmic component"/>
    <property type="evidence" value="ECO:0007669"/>
    <property type="project" value="TreeGrafter"/>
</dbReference>
<evidence type="ECO:0000259" key="2">
    <source>
        <dbReference type="PROSITE" id="PS50004"/>
    </source>
</evidence>
<dbReference type="OMA" id="TINNCEL"/>
<feature type="domain" description="C2" evidence="2">
    <location>
        <begin position="1"/>
        <end position="103"/>
    </location>
</feature>
<feature type="compositionally biased region" description="Polar residues" evidence="1">
    <location>
        <begin position="167"/>
        <end position="187"/>
    </location>
</feature>
<dbReference type="GO" id="GO:0016082">
    <property type="term" value="P:synaptic vesicle priming"/>
    <property type="evidence" value="ECO:0007669"/>
    <property type="project" value="TreeGrafter"/>
</dbReference>
<reference evidence="3" key="3">
    <citation type="submission" date="2025-08" db="UniProtKB">
        <authorList>
            <consortium name="Ensembl"/>
        </authorList>
    </citation>
    <scope>IDENTIFICATION</scope>
    <source>
        <strain evidence="3">JP 163 A</strain>
    </source>
</reference>
<dbReference type="SMART" id="SM00239">
    <property type="entry name" value="C2"/>
    <property type="match status" value="1"/>
</dbReference>
<feature type="compositionally biased region" description="Basic and acidic residues" evidence="1">
    <location>
        <begin position="157"/>
        <end position="166"/>
    </location>
</feature>
<reference evidence="4" key="2">
    <citation type="journal article" date="2013" name="Nat. Genet.">
        <title>The genome of the platyfish, Xiphophorus maculatus, provides insights into evolutionary adaptation and several complex traits.</title>
        <authorList>
            <person name="Schartl M."/>
            <person name="Walter R.B."/>
            <person name="Shen Y."/>
            <person name="Garcia T."/>
            <person name="Catchen J."/>
            <person name="Amores A."/>
            <person name="Braasch I."/>
            <person name="Chalopin D."/>
            <person name="Volff J.N."/>
            <person name="Lesch K.P."/>
            <person name="Bisazza A."/>
            <person name="Minx P."/>
            <person name="Hillier L."/>
            <person name="Wilson R.K."/>
            <person name="Fuerstenberg S."/>
            <person name="Boore J."/>
            <person name="Searle S."/>
            <person name="Postlethwait J.H."/>
            <person name="Warren W.C."/>
        </authorList>
    </citation>
    <scope>NUCLEOTIDE SEQUENCE [LARGE SCALE GENOMIC DNA]</scope>
    <source>
        <strain evidence="4">JP 163 A</strain>
    </source>
</reference>
<sequence length="225" mass="26053">QRFYCVRIGNVKILHIFLLGFVSDKFNTYVTLKVQNVKSTTITVRGDLPCWEQDFMFEINRLDLGLIVEVWDKGLIWDTMVGTAWIPLKNIRQSEEEGSGEWIFLDAEVLMKADEIYGTKNPTPHRVLLDTRFELPFDIPEDEMNLFFTLDDQDSAVDDRDSDYRSETSNSLPPRYHTTAQPNSSVHQFPMGPRGVQQHPDCCTDSVHSLDLDYRDQRGSRVFQV</sequence>
<dbReference type="eggNOG" id="KOG1011">
    <property type="taxonomic scope" value="Eukaryota"/>
</dbReference>
<dbReference type="Pfam" id="PF00168">
    <property type="entry name" value="C2"/>
    <property type="match status" value="1"/>
</dbReference>
<dbReference type="GO" id="GO:0035249">
    <property type="term" value="P:synaptic transmission, glutamatergic"/>
    <property type="evidence" value="ECO:0007669"/>
    <property type="project" value="TreeGrafter"/>
</dbReference>
<dbReference type="GO" id="GO:0017075">
    <property type="term" value="F:syntaxin-1 binding"/>
    <property type="evidence" value="ECO:0007669"/>
    <property type="project" value="TreeGrafter"/>
</dbReference>
<dbReference type="PANTHER" id="PTHR10480">
    <property type="entry name" value="PROTEIN UNC-13 HOMOLOG"/>
    <property type="match status" value="1"/>
</dbReference>
<dbReference type="GO" id="GO:0030672">
    <property type="term" value="C:synaptic vesicle membrane"/>
    <property type="evidence" value="ECO:0007669"/>
    <property type="project" value="TreeGrafter"/>
</dbReference>
<dbReference type="HOGENOM" id="CLU_018378_0_0_1"/>
<dbReference type="GO" id="GO:0019992">
    <property type="term" value="F:diacylglycerol binding"/>
    <property type="evidence" value="ECO:0007669"/>
    <property type="project" value="InterPro"/>
</dbReference>
<accession>M3ZRX9</accession>
<dbReference type="FunFam" id="2.60.40.150:FF:000031">
    <property type="entry name" value="Protein unc-13 homolog B"/>
    <property type="match status" value="1"/>
</dbReference>
<reference evidence="4" key="1">
    <citation type="submission" date="2012-01" db="EMBL/GenBank/DDBJ databases">
        <authorList>
            <person name="Walter R."/>
            <person name="Schartl M."/>
            <person name="Warren W."/>
        </authorList>
    </citation>
    <scope>NUCLEOTIDE SEQUENCE [LARGE SCALE GENOMIC DNA]</scope>
    <source>
        <strain evidence="4">JP 163 A</strain>
    </source>
</reference>
<dbReference type="STRING" id="8083.ENSXMAP00000004972"/>
<keyword evidence="4" id="KW-1185">Reference proteome</keyword>
<dbReference type="AlphaFoldDB" id="M3ZRX9"/>
<dbReference type="GeneTree" id="ENSGT00940000154929"/>
<dbReference type="GO" id="GO:0061789">
    <property type="term" value="P:dense core granule priming"/>
    <property type="evidence" value="ECO:0007669"/>
    <property type="project" value="TreeGrafter"/>
</dbReference>
<dbReference type="GO" id="GO:0005516">
    <property type="term" value="F:calmodulin binding"/>
    <property type="evidence" value="ECO:0007669"/>
    <property type="project" value="TreeGrafter"/>
</dbReference>
<proteinExistence type="predicted"/>
<dbReference type="GO" id="GO:0099525">
    <property type="term" value="P:presynaptic dense core vesicle exocytosis"/>
    <property type="evidence" value="ECO:0007669"/>
    <property type="project" value="TreeGrafter"/>
</dbReference>
<name>M3ZRX9_XIPMA</name>
<organism evidence="3 4">
    <name type="scientific">Xiphophorus maculatus</name>
    <name type="common">Southern platyfish</name>
    <name type="synonym">Platypoecilus maculatus</name>
    <dbReference type="NCBI Taxonomy" id="8083"/>
    <lineage>
        <taxon>Eukaryota</taxon>
        <taxon>Metazoa</taxon>
        <taxon>Chordata</taxon>
        <taxon>Craniata</taxon>
        <taxon>Vertebrata</taxon>
        <taxon>Euteleostomi</taxon>
        <taxon>Actinopterygii</taxon>
        <taxon>Neopterygii</taxon>
        <taxon>Teleostei</taxon>
        <taxon>Neoteleostei</taxon>
        <taxon>Acanthomorphata</taxon>
        <taxon>Ovalentaria</taxon>
        <taxon>Atherinomorphae</taxon>
        <taxon>Cyprinodontiformes</taxon>
        <taxon>Poeciliidae</taxon>
        <taxon>Poeciliinae</taxon>
        <taxon>Xiphophorus</taxon>
    </lineage>
</organism>
<feature type="region of interest" description="Disordered" evidence="1">
    <location>
        <begin position="157"/>
        <end position="202"/>
    </location>
</feature>
<dbReference type="InterPro" id="IPR035892">
    <property type="entry name" value="C2_domain_sf"/>
</dbReference>
<dbReference type="GO" id="GO:0043195">
    <property type="term" value="C:terminal bouton"/>
    <property type="evidence" value="ECO:0007669"/>
    <property type="project" value="TreeGrafter"/>
</dbReference>
<dbReference type="Gene3D" id="2.60.40.150">
    <property type="entry name" value="C2 domain"/>
    <property type="match status" value="1"/>
</dbReference>
<dbReference type="SUPFAM" id="SSF49562">
    <property type="entry name" value="C2 domain (Calcium/lipid-binding domain, CaLB)"/>
    <property type="match status" value="1"/>
</dbReference>
<dbReference type="PROSITE" id="PS50004">
    <property type="entry name" value="C2"/>
    <property type="match status" value="1"/>
</dbReference>
<dbReference type="GO" id="GO:0031594">
    <property type="term" value="C:neuromuscular junction"/>
    <property type="evidence" value="ECO:0007669"/>
    <property type="project" value="TreeGrafter"/>
</dbReference>
<evidence type="ECO:0000313" key="4">
    <source>
        <dbReference type="Proteomes" id="UP000002852"/>
    </source>
</evidence>
<dbReference type="InterPro" id="IPR000008">
    <property type="entry name" value="C2_dom"/>
</dbReference>
<evidence type="ECO:0000256" key="1">
    <source>
        <dbReference type="SAM" id="MobiDB-lite"/>
    </source>
</evidence>
<evidence type="ECO:0000313" key="3">
    <source>
        <dbReference type="Ensembl" id="ENSXMAP00000004972.2"/>
    </source>
</evidence>
<dbReference type="Ensembl" id="ENSXMAT00000004977.2">
    <property type="protein sequence ID" value="ENSXMAP00000004972.2"/>
    <property type="gene ID" value="ENSXMAG00000004965.2"/>
</dbReference>
<dbReference type="CDD" id="cd08394">
    <property type="entry name" value="C2A_Munc13"/>
    <property type="match status" value="1"/>
</dbReference>
<dbReference type="InParanoid" id="M3ZRX9"/>
<dbReference type="Proteomes" id="UP000002852">
    <property type="component" value="Unassembled WGS sequence"/>
</dbReference>
<dbReference type="GO" id="GO:0042734">
    <property type="term" value="C:presynaptic membrane"/>
    <property type="evidence" value="ECO:0007669"/>
    <property type="project" value="TreeGrafter"/>
</dbReference>
<reference evidence="3" key="4">
    <citation type="submission" date="2025-09" db="UniProtKB">
        <authorList>
            <consortium name="Ensembl"/>
        </authorList>
    </citation>
    <scope>IDENTIFICATION</scope>
    <source>
        <strain evidence="3">JP 163 A</strain>
    </source>
</reference>
<dbReference type="GO" id="GO:0016081">
    <property type="term" value="P:synaptic vesicle docking"/>
    <property type="evidence" value="ECO:0007669"/>
    <property type="project" value="TreeGrafter"/>
</dbReference>
<dbReference type="PANTHER" id="PTHR10480:SF8">
    <property type="entry name" value="PROTEIN UNC-13 HOMOLOG B"/>
    <property type="match status" value="1"/>
</dbReference>
<dbReference type="InterPro" id="IPR027080">
    <property type="entry name" value="Unc-13"/>
</dbReference>